<dbReference type="PANTHER" id="PTHR22526">
    <property type="entry name" value="ANAPHASE PROMOTING COMPLEX C SUBUNIT 15, PSEUDOGENE-RELATED"/>
    <property type="match status" value="1"/>
</dbReference>
<evidence type="ECO:0000313" key="7">
    <source>
        <dbReference type="EMBL" id="KAG5677045.1"/>
    </source>
</evidence>
<dbReference type="GO" id="GO:0051301">
    <property type="term" value="P:cell division"/>
    <property type="evidence" value="ECO:0007669"/>
    <property type="project" value="UniProtKB-KW"/>
</dbReference>
<feature type="compositionally biased region" description="Low complexity" evidence="6">
    <location>
        <begin position="12"/>
        <end position="26"/>
    </location>
</feature>
<evidence type="ECO:0000256" key="5">
    <source>
        <dbReference type="ARBA" id="ARBA00023306"/>
    </source>
</evidence>
<sequence>MLPLFPSYQDPTIIGSLLNGSSSNTSEENEISELEQEHTKFFQELDHIASDILPLGKMNSEQNNEESDNDTNTDDNSESESESEADVADDNEVTTENSYNLNINIAYYDNVLPRDDYDMYLNDEEGMLFD</sequence>
<reference evidence="7" key="1">
    <citation type="submission" date="2021-03" db="EMBL/GenBank/DDBJ databases">
        <title>Chromosome level genome of the anhydrobiotic midge Polypedilum vanderplanki.</title>
        <authorList>
            <person name="Yoshida Y."/>
            <person name="Kikawada T."/>
            <person name="Gusev O."/>
        </authorList>
    </citation>
    <scope>NUCLEOTIDE SEQUENCE</scope>
    <source>
        <strain evidence="7">NIAS01</strain>
        <tissue evidence="7">Whole body or cell culture</tissue>
    </source>
</reference>
<dbReference type="Proteomes" id="UP001107558">
    <property type="component" value="Chromosome 2"/>
</dbReference>
<feature type="compositionally biased region" description="Acidic residues" evidence="6">
    <location>
        <begin position="63"/>
        <end position="93"/>
    </location>
</feature>
<feature type="region of interest" description="Disordered" evidence="6">
    <location>
        <begin position="53"/>
        <end position="98"/>
    </location>
</feature>
<comment type="similarity">
    <text evidence="2">Belongs to the APC15 family.</text>
</comment>
<dbReference type="Pfam" id="PF15243">
    <property type="entry name" value="ANAPC15"/>
    <property type="match status" value="1"/>
</dbReference>
<comment type="caution">
    <text evidence="7">The sequence shown here is derived from an EMBL/GenBank/DDBJ whole genome shotgun (WGS) entry which is preliminary data.</text>
</comment>
<dbReference type="EMBL" id="JADBJN010000002">
    <property type="protein sequence ID" value="KAG5677045.1"/>
    <property type="molecule type" value="Genomic_DNA"/>
</dbReference>
<keyword evidence="4" id="KW-0498">Mitosis</keyword>
<evidence type="ECO:0000256" key="4">
    <source>
        <dbReference type="ARBA" id="ARBA00022776"/>
    </source>
</evidence>
<evidence type="ECO:0000256" key="6">
    <source>
        <dbReference type="SAM" id="MobiDB-lite"/>
    </source>
</evidence>
<evidence type="ECO:0000256" key="1">
    <source>
        <dbReference type="ARBA" id="ARBA00004906"/>
    </source>
</evidence>
<dbReference type="GO" id="GO:0005680">
    <property type="term" value="C:anaphase-promoting complex"/>
    <property type="evidence" value="ECO:0007669"/>
    <property type="project" value="InterPro"/>
</dbReference>
<proteinExistence type="inferred from homology"/>
<keyword evidence="5" id="KW-0131">Cell cycle</keyword>
<accession>A0A9J6C570</accession>
<protein>
    <submittedName>
        <fullName evidence="7">Uncharacterized protein</fullName>
    </submittedName>
</protein>
<gene>
    <name evidence="7" type="ORF">PVAND_006830</name>
</gene>
<keyword evidence="3" id="KW-0132">Cell division</keyword>
<name>A0A9J6C570_POLVA</name>
<dbReference type="AlphaFoldDB" id="A0A9J6C570"/>
<dbReference type="InterPro" id="IPR026182">
    <property type="entry name" value="ANAPC15"/>
</dbReference>
<comment type="pathway">
    <text evidence="1">Protein modification; protein ubiquitination.</text>
</comment>
<organism evidence="7 8">
    <name type="scientific">Polypedilum vanderplanki</name>
    <name type="common">Sleeping chironomid midge</name>
    <dbReference type="NCBI Taxonomy" id="319348"/>
    <lineage>
        <taxon>Eukaryota</taxon>
        <taxon>Metazoa</taxon>
        <taxon>Ecdysozoa</taxon>
        <taxon>Arthropoda</taxon>
        <taxon>Hexapoda</taxon>
        <taxon>Insecta</taxon>
        <taxon>Pterygota</taxon>
        <taxon>Neoptera</taxon>
        <taxon>Endopterygota</taxon>
        <taxon>Diptera</taxon>
        <taxon>Nematocera</taxon>
        <taxon>Chironomoidea</taxon>
        <taxon>Chironomidae</taxon>
        <taxon>Chironominae</taxon>
        <taxon>Polypedilum</taxon>
        <taxon>Polypedilum</taxon>
    </lineage>
</organism>
<keyword evidence="8" id="KW-1185">Reference proteome</keyword>
<dbReference type="GO" id="GO:0090266">
    <property type="term" value="P:regulation of mitotic cell cycle spindle assembly checkpoint"/>
    <property type="evidence" value="ECO:0007669"/>
    <property type="project" value="InterPro"/>
</dbReference>
<feature type="region of interest" description="Disordered" evidence="6">
    <location>
        <begin position="11"/>
        <end position="35"/>
    </location>
</feature>
<dbReference type="PANTHER" id="PTHR22526:SF2">
    <property type="entry name" value="ANAPHASE PROMOTING COMPLEX C SUBUNIT 15, PSEUDOGENE-RELATED"/>
    <property type="match status" value="1"/>
</dbReference>
<evidence type="ECO:0000256" key="2">
    <source>
        <dbReference type="ARBA" id="ARBA00009618"/>
    </source>
</evidence>
<evidence type="ECO:0000256" key="3">
    <source>
        <dbReference type="ARBA" id="ARBA00022618"/>
    </source>
</evidence>
<evidence type="ECO:0000313" key="8">
    <source>
        <dbReference type="Proteomes" id="UP001107558"/>
    </source>
</evidence>